<dbReference type="Proteomes" id="UP000054379">
    <property type="component" value="Unassembled WGS sequence"/>
</dbReference>
<reference evidence="1 2" key="1">
    <citation type="submission" date="2014-04" db="EMBL/GenBank/DDBJ databases">
        <title>Genome evolution of avian class.</title>
        <authorList>
            <person name="Zhang G."/>
            <person name="Li C."/>
        </authorList>
    </citation>
    <scope>NUCLEOTIDE SEQUENCE [LARGE SCALE GENOMIC DNA]</scope>
    <source>
        <strain evidence="1">BGI_N329</strain>
    </source>
</reference>
<dbReference type="AlphaFoldDB" id="A0A091PSJ3"/>
<protein>
    <submittedName>
        <fullName evidence="1">Uncharacterized protein</fullName>
    </submittedName>
</protein>
<accession>A0A091PSJ3</accession>
<feature type="non-terminal residue" evidence="1">
    <location>
        <position position="55"/>
    </location>
</feature>
<proteinExistence type="predicted"/>
<sequence length="55" mass="6637">NGLKLCQEQFRLHIRKRFFTKRVVKHWNRLSREVVDAPSLSVFKRLLDNALNNML</sequence>
<gene>
    <name evidence="1" type="ORF">N329_00717</name>
</gene>
<organism evidence="1 2">
    <name type="scientific">Haliaeetus albicilla</name>
    <name type="common">White-tailed sea-eagle</name>
    <name type="synonym">Falco albicilla</name>
    <dbReference type="NCBI Taxonomy" id="8969"/>
    <lineage>
        <taxon>Eukaryota</taxon>
        <taxon>Metazoa</taxon>
        <taxon>Chordata</taxon>
        <taxon>Craniata</taxon>
        <taxon>Vertebrata</taxon>
        <taxon>Euteleostomi</taxon>
        <taxon>Archelosauria</taxon>
        <taxon>Archosauria</taxon>
        <taxon>Dinosauria</taxon>
        <taxon>Saurischia</taxon>
        <taxon>Theropoda</taxon>
        <taxon>Coelurosauria</taxon>
        <taxon>Aves</taxon>
        <taxon>Neognathae</taxon>
        <taxon>Neoaves</taxon>
        <taxon>Telluraves</taxon>
        <taxon>Accipitrimorphae</taxon>
        <taxon>Accipitriformes</taxon>
        <taxon>Accipitridae</taxon>
        <taxon>Accipitrinae</taxon>
        <taxon>Haliaeetus</taxon>
    </lineage>
</organism>
<name>A0A091PSJ3_HALAL</name>
<feature type="non-terminal residue" evidence="1">
    <location>
        <position position="1"/>
    </location>
</feature>
<evidence type="ECO:0000313" key="2">
    <source>
        <dbReference type="Proteomes" id="UP000054379"/>
    </source>
</evidence>
<dbReference type="EMBL" id="KK646116">
    <property type="protein sequence ID" value="KFP99046.1"/>
    <property type="molecule type" value="Genomic_DNA"/>
</dbReference>
<evidence type="ECO:0000313" key="1">
    <source>
        <dbReference type="EMBL" id="KFP99046.1"/>
    </source>
</evidence>